<evidence type="ECO:0008006" key="3">
    <source>
        <dbReference type="Google" id="ProtNLM"/>
    </source>
</evidence>
<accession>A0A9P0PNX8</accession>
<dbReference type="OrthoDB" id="6431883at2759"/>
<sequence>MVPKKRKVEVENRLFLPEWTDLYCFTLPNRAGAVPKCLICQQTVALIKSSNIKRHHETKHRSFADNFPLGSNLRKSKIASLLSSYVSSTQIMSRSMTEQDKCGEASLRISWTLAKHMKAFTDADIVKECMLEAGNVLFDNRKDVVETIRRIPLSASTNSKNTHVLAEENHSEVKEQIKNSDYYALAMDESCDITDNAQLVTFVRFLDKISETFVEELLVVLPLIGRTRREDMIETMMDYFIKNET</sequence>
<name>A0A9P0PNX8_ACAOB</name>
<protein>
    <recommendedName>
        <fullName evidence="3">SPIN-DOC-like zinc-finger domain-containing protein</fullName>
    </recommendedName>
</protein>
<dbReference type="Proteomes" id="UP001152888">
    <property type="component" value="Unassembled WGS sequence"/>
</dbReference>
<reference evidence="1" key="1">
    <citation type="submission" date="2022-03" db="EMBL/GenBank/DDBJ databases">
        <authorList>
            <person name="Sayadi A."/>
        </authorList>
    </citation>
    <scope>NUCLEOTIDE SEQUENCE</scope>
</reference>
<keyword evidence="2" id="KW-1185">Reference proteome</keyword>
<organism evidence="1 2">
    <name type="scientific">Acanthoscelides obtectus</name>
    <name type="common">Bean weevil</name>
    <name type="synonym">Bruchus obtectus</name>
    <dbReference type="NCBI Taxonomy" id="200917"/>
    <lineage>
        <taxon>Eukaryota</taxon>
        <taxon>Metazoa</taxon>
        <taxon>Ecdysozoa</taxon>
        <taxon>Arthropoda</taxon>
        <taxon>Hexapoda</taxon>
        <taxon>Insecta</taxon>
        <taxon>Pterygota</taxon>
        <taxon>Neoptera</taxon>
        <taxon>Endopterygota</taxon>
        <taxon>Coleoptera</taxon>
        <taxon>Polyphaga</taxon>
        <taxon>Cucujiformia</taxon>
        <taxon>Chrysomeloidea</taxon>
        <taxon>Chrysomelidae</taxon>
        <taxon>Bruchinae</taxon>
        <taxon>Bruchini</taxon>
        <taxon>Acanthoscelides</taxon>
    </lineage>
</organism>
<dbReference type="PANTHER" id="PTHR45913:SF21">
    <property type="entry name" value="DUF4371 DOMAIN-CONTAINING PROTEIN"/>
    <property type="match status" value="1"/>
</dbReference>
<evidence type="ECO:0000313" key="2">
    <source>
        <dbReference type="Proteomes" id="UP001152888"/>
    </source>
</evidence>
<gene>
    <name evidence="1" type="ORF">ACAOBT_LOCUS21284</name>
</gene>
<dbReference type="EMBL" id="CAKOFQ010007165">
    <property type="protein sequence ID" value="CAH1993089.1"/>
    <property type="molecule type" value="Genomic_DNA"/>
</dbReference>
<dbReference type="AlphaFoldDB" id="A0A9P0PNX8"/>
<proteinExistence type="predicted"/>
<evidence type="ECO:0000313" key="1">
    <source>
        <dbReference type="EMBL" id="CAH1993089.1"/>
    </source>
</evidence>
<dbReference type="PANTHER" id="PTHR45913">
    <property type="entry name" value="EPM2A-INTERACTING PROTEIN 1"/>
    <property type="match status" value="1"/>
</dbReference>
<comment type="caution">
    <text evidence="1">The sequence shown here is derived from an EMBL/GenBank/DDBJ whole genome shotgun (WGS) entry which is preliminary data.</text>
</comment>